<dbReference type="RefSeq" id="WP_253670810.1">
    <property type="nucleotide sequence ID" value="NZ_JAMTCP010000021.1"/>
</dbReference>
<comment type="caution">
    <text evidence="2">The sequence shown here is derived from an EMBL/GenBank/DDBJ whole genome shotgun (WGS) entry which is preliminary data.</text>
</comment>
<name>A0ABT1HWN2_STRSD</name>
<sequence>MWNFLRRRRPEPEPEPEPAVDPAAAAARFWQRWDALLPMISSALGDGEPHRVENELCELVADLHPDLHFALERGQRSVYAFVVSGQGDPALRPFTDAWIAAAPPPDPTWEFHDAVPPVPDPAEVTVNIGAHRLPLAEVRVAALVDERAELVDVAVHHPGLAALEDRAREAMTFLPLDAALGERLAADRLGRVETATAEPANAITLGELRTLVRELDERWRAAAGTGSGDGAEEDGSGHPSAPAP</sequence>
<dbReference type="Proteomes" id="UP001205311">
    <property type="component" value="Unassembled WGS sequence"/>
</dbReference>
<keyword evidence="3" id="KW-1185">Reference proteome</keyword>
<proteinExistence type="predicted"/>
<accession>A0ABT1HWN2</accession>
<dbReference type="EMBL" id="JAMTCP010000021">
    <property type="protein sequence ID" value="MCP2259933.1"/>
    <property type="molecule type" value="Genomic_DNA"/>
</dbReference>
<evidence type="ECO:0000313" key="2">
    <source>
        <dbReference type="EMBL" id="MCP2259933.1"/>
    </source>
</evidence>
<reference evidence="2 3" key="1">
    <citation type="submission" date="2022-06" db="EMBL/GenBank/DDBJ databases">
        <title>Genomic Encyclopedia of Archaeal and Bacterial Type Strains, Phase II (KMG-II): from individual species to whole genera.</title>
        <authorList>
            <person name="Goeker M."/>
        </authorList>
    </citation>
    <scope>NUCLEOTIDE SEQUENCE [LARGE SCALE GENOMIC DNA]</scope>
    <source>
        <strain evidence="2 3">DSM 40477</strain>
    </source>
</reference>
<organism evidence="2 3">
    <name type="scientific">Streptoalloteichus tenebrarius (strain ATCC 17920 / DSM 40477 / JCM 4838 / CBS 697.72 / NBRC 16177 / NCIMB 11028 / NRRL B-12390 / A12253. 1 / ISP 5477)</name>
    <name type="common">Streptomyces tenebrarius</name>
    <dbReference type="NCBI Taxonomy" id="1933"/>
    <lineage>
        <taxon>Bacteria</taxon>
        <taxon>Bacillati</taxon>
        <taxon>Actinomycetota</taxon>
        <taxon>Actinomycetes</taxon>
        <taxon>Pseudonocardiales</taxon>
        <taxon>Pseudonocardiaceae</taxon>
        <taxon>Streptoalloteichus</taxon>
    </lineage>
</organism>
<evidence type="ECO:0000256" key="1">
    <source>
        <dbReference type="SAM" id="MobiDB-lite"/>
    </source>
</evidence>
<feature type="region of interest" description="Disordered" evidence="1">
    <location>
        <begin position="219"/>
        <end position="244"/>
    </location>
</feature>
<evidence type="ECO:0000313" key="3">
    <source>
        <dbReference type="Proteomes" id="UP001205311"/>
    </source>
</evidence>
<feature type="region of interest" description="Disordered" evidence="1">
    <location>
        <begin position="1"/>
        <end position="22"/>
    </location>
</feature>
<gene>
    <name evidence="2" type="ORF">LX15_003642</name>
</gene>
<protein>
    <submittedName>
        <fullName evidence="2">Uncharacterized protein</fullName>
    </submittedName>
</protein>